<evidence type="ECO:0000313" key="12">
    <source>
        <dbReference type="Proteomes" id="UP001597112"/>
    </source>
</evidence>
<evidence type="ECO:0000256" key="1">
    <source>
        <dbReference type="ARBA" id="ARBA00000085"/>
    </source>
</evidence>
<gene>
    <name evidence="11" type="ORF">ACFQ21_03230</name>
</gene>
<dbReference type="EC" id="2.7.13.3" evidence="2"/>
<dbReference type="SMART" id="SM00091">
    <property type="entry name" value="PAS"/>
    <property type="match status" value="4"/>
</dbReference>
<dbReference type="Gene3D" id="3.30.450.20">
    <property type="entry name" value="PAS domain"/>
    <property type="match status" value="4"/>
</dbReference>
<sequence length="1122" mass="127410">MEGNYVARWSRFFSVAVLLIALLGLAGWQFNIELLRRPLPGTMPMSPLTALMLILAICVLALFVRKERTVVQQRLAYILIAIMVFVSTYKIIQVVFGLDFVLDTFLYTDRVLAEKNENREGMPLVTAVNFLLIIIILLTVFSKKNRTVALAQCCALIVMLNALFFLLGYMYRVPEFYLSRYYYPMAALTSVSFLFLSVALLLAHADKGLMKQFTSPYAGSVIARVLIPLVIILPLLIGYIRLWAHWYNMLSTELGVTSIVLSFIIVFALLILFNTNSLNRKDLQQKMNANRLQYVNRELQASNHETAAANEELRAALEELTTTNEELITSNENLVELNDKLEHAKATIRDQAEEIIRQKDELLSEYRRNLDIIFSNTQEGILLLDANNTVVLFNKTFETFIGGAAGIKPKRGMRLTDVVVKERRDLALQLYIQALNGEAVVTEAYISTPEREVVHLLRYEPVRQFGKVTHVIIMSMDITEKKAREKIVQQSEANLRAIFNSTPDAYILLAKDYHIIAYNRAYEERMMYYFQREPEVGANIADYIQEERREPFMGMLERARQGELVQYEVQSTASGGTLYWVAVTITLVNDEAGQLIGYCINLRDTTAVKTAEIALRESEEKFRAVVEYSDDVFALVDLEGNIFYASPSFTRKLGYTWEEIREIKGHDFVHPDDFEQYAREWTVVMENPGKLVSITCRARHKDGGWIWMQGTSINLSHIPSVKGIVSTYRDIGSQKAYENKITSIAKELSVLIETSNVPIFGLDQNGYINEWNDVTAEVMQYSKADAYGKKWIDEFVEKPYRETVDHLLTRVLHGHSLTNFELPVITKNNESIILLLSASPRYDAQDQIRGIIIVAQNITELIDYRKGLEKMVQDRTRELNDALQKEKELADLKTKFVSMASHEFRTPLSTISLATGFIRRYKAKITPEDVDKKLDDIVRQVEHMNYLLEDVLTVGKAESGKVQVNVAPIEMPAFFEKIASEVYESTGRTHHIHMALGCDQKTIASDPRMMRIILVNLLTNAIKFSPGKNIVWVTISCATNTLQLKVKDEGLGIPDEDREKLFHSFHRASNAGAIQGTGLGLSIVRKTVDLLDGVIQVESKLNEGTTFTISIPIDGRQENTGS</sequence>
<dbReference type="InterPro" id="IPR000700">
    <property type="entry name" value="PAS-assoc_C"/>
</dbReference>
<dbReference type="InterPro" id="IPR013656">
    <property type="entry name" value="PAS_4"/>
</dbReference>
<feature type="transmembrane region" description="Helical" evidence="7">
    <location>
        <begin position="148"/>
        <end position="169"/>
    </location>
</feature>
<feature type="domain" description="PAC" evidence="10">
    <location>
        <begin position="818"/>
        <end position="870"/>
    </location>
</feature>
<comment type="caution">
    <text evidence="11">The sequence shown here is derived from an EMBL/GenBank/DDBJ whole genome shotgun (WGS) entry which is preliminary data.</text>
</comment>
<feature type="transmembrane region" description="Helical" evidence="7">
    <location>
        <begin position="254"/>
        <end position="273"/>
    </location>
</feature>
<dbReference type="Pfam" id="PF08447">
    <property type="entry name" value="PAS_3"/>
    <property type="match status" value="1"/>
</dbReference>
<dbReference type="Gene3D" id="1.10.287.130">
    <property type="match status" value="1"/>
</dbReference>
<dbReference type="PROSITE" id="PS50109">
    <property type="entry name" value="HIS_KIN"/>
    <property type="match status" value="1"/>
</dbReference>
<evidence type="ECO:0000259" key="9">
    <source>
        <dbReference type="PROSITE" id="PS50112"/>
    </source>
</evidence>
<dbReference type="InterPro" id="IPR005467">
    <property type="entry name" value="His_kinase_dom"/>
</dbReference>
<feature type="domain" description="PAS" evidence="9">
    <location>
        <begin position="744"/>
        <end position="815"/>
    </location>
</feature>
<feature type="domain" description="PAC" evidence="10">
    <location>
        <begin position="565"/>
        <end position="617"/>
    </location>
</feature>
<protein>
    <recommendedName>
        <fullName evidence="2">histidine kinase</fullName>
        <ecNumber evidence="2">2.7.13.3</ecNumber>
    </recommendedName>
</protein>
<dbReference type="InterPro" id="IPR000014">
    <property type="entry name" value="PAS"/>
</dbReference>
<dbReference type="Gene3D" id="3.30.565.10">
    <property type="entry name" value="Histidine kinase-like ATPase, C-terminal domain"/>
    <property type="match status" value="1"/>
</dbReference>
<reference evidence="12" key="1">
    <citation type="journal article" date="2019" name="Int. J. Syst. Evol. Microbiol.">
        <title>The Global Catalogue of Microorganisms (GCM) 10K type strain sequencing project: providing services to taxonomists for standard genome sequencing and annotation.</title>
        <authorList>
            <consortium name="The Broad Institute Genomics Platform"/>
            <consortium name="The Broad Institute Genome Sequencing Center for Infectious Disease"/>
            <person name="Wu L."/>
            <person name="Ma J."/>
        </authorList>
    </citation>
    <scope>NUCLEOTIDE SEQUENCE [LARGE SCALE GENOMIC DNA]</scope>
    <source>
        <strain evidence="12">CCUG 58938</strain>
    </source>
</reference>
<evidence type="ECO:0000256" key="2">
    <source>
        <dbReference type="ARBA" id="ARBA00012438"/>
    </source>
</evidence>
<evidence type="ECO:0000259" key="8">
    <source>
        <dbReference type="PROSITE" id="PS50109"/>
    </source>
</evidence>
<dbReference type="InterPro" id="IPR001610">
    <property type="entry name" value="PAC"/>
</dbReference>
<dbReference type="CDD" id="cd00075">
    <property type="entry name" value="HATPase"/>
    <property type="match status" value="1"/>
</dbReference>
<feature type="domain" description="PAS" evidence="9">
    <location>
        <begin position="618"/>
        <end position="688"/>
    </location>
</feature>
<feature type="transmembrane region" description="Helical" evidence="7">
    <location>
        <begin position="181"/>
        <end position="205"/>
    </location>
</feature>
<dbReference type="CDD" id="cd00130">
    <property type="entry name" value="PAS"/>
    <property type="match status" value="3"/>
</dbReference>
<keyword evidence="7" id="KW-1133">Transmembrane helix</keyword>
<dbReference type="InterPro" id="IPR036890">
    <property type="entry name" value="HATPase_C_sf"/>
</dbReference>
<dbReference type="SMART" id="SM00086">
    <property type="entry name" value="PAC"/>
    <property type="match status" value="4"/>
</dbReference>
<dbReference type="SMART" id="SM00388">
    <property type="entry name" value="HisKA"/>
    <property type="match status" value="1"/>
</dbReference>
<dbReference type="NCBIfam" id="TIGR00229">
    <property type="entry name" value="sensory_box"/>
    <property type="match status" value="4"/>
</dbReference>
<proteinExistence type="predicted"/>
<evidence type="ECO:0000256" key="6">
    <source>
        <dbReference type="SAM" id="Coils"/>
    </source>
</evidence>
<name>A0ABW3JWD2_9BACT</name>
<dbReference type="PROSITE" id="PS50113">
    <property type="entry name" value="PAC"/>
    <property type="match status" value="2"/>
</dbReference>
<keyword evidence="6" id="KW-0175">Coiled coil</keyword>
<dbReference type="PANTHER" id="PTHR43304:SF1">
    <property type="entry name" value="PAC DOMAIN-CONTAINING PROTEIN"/>
    <property type="match status" value="1"/>
</dbReference>
<evidence type="ECO:0000256" key="5">
    <source>
        <dbReference type="ARBA" id="ARBA00022777"/>
    </source>
</evidence>
<dbReference type="SMART" id="SM00387">
    <property type="entry name" value="HATPase_c"/>
    <property type="match status" value="1"/>
</dbReference>
<evidence type="ECO:0000256" key="7">
    <source>
        <dbReference type="SAM" id="Phobius"/>
    </source>
</evidence>
<evidence type="ECO:0000313" key="11">
    <source>
        <dbReference type="EMBL" id="MFD0998298.1"/>
    </source>
</evidence>
<dbReference type="Pfam" id="PF00512">
    <property type="entry name" value="HisKA"/>
    <property type="match status" value="1"/>
</dbReference>
<keyword evidence="5" id="KW-0418">Kinase</keyword>
<dbReference type="InterPro" id="IPR052162">
    <property type="entry name" value="Sensor_kinase/Photoreceptor"/>
</dbReference>
<dbReference type="EMBL" id="JBHTKA010000001">
    <property type="protein sequence ID" value="MFD0998298.1"/>
    <property type="molecule type" value="Genomic_DNA"/>
</dbReference>
<dbReference type="InterPro" id="IPR013767">
    <property type="entry name" value="PAS_fold"/>
</dbReference>
<keyword evidence="7" id="KW-0812">Transmembrane</keyword>
<feature type="coiled-coil region" evidence="6">
    <location>
        <begin position="296"/>
        <end position="369"/>
    </location>
</feature>
<feature type="transmembrane region" description="Helical" evidence="7">
    <location>
        <begin position="217"/>
        <end position="242"/>
    </location>
</feature>
<comment type="catalytic activity">
    <reaction evidence="1">
        <text>ATP + protein L-histidine = ADP + protein N-phospho-L-histidine.</text>
        <dbReference type="EC" id="2.7.13.3"/>
    </reaction>
</comment>
<evidence type="ECO:0000256" key="3">
    <source>
        <dbReference type="ARBA" id="ARBA00022553"/>
    </source>
</evidence>
<dbReference type="SUPFAM" id="SSF47384">
    <property type="entry name" value="Homodimeric domain of signal transducing histidine kinase"/>
    <property type="match status" value="1"/>
</dbReference>
<keyword evidence="12" id="KW-1185">Reference proteome</keyword>
<dbReference type="InterPro" id="IPR013655">
    <property type="entry name" value="PAS_fold_3"/>
</dbReference>
<dbReference type="InterPro" id="IPR003661">
    <property type="entry name" value="HisK_dim/P_dom"/>
</dbReference>
<feature type="transmembrane region" description="Helical" evidence="7">
    <location>
        <begin position="122"/>
        <end position="141"/>
    </location>
</feature>
<dbReference type="SUPFAM" id="SSF55785">
    <property type="entry name" value="PYP-like sensor domain (PAS domain)"/>
    <property type="match status" value="4"/>
</dbReference>
<keyword evidence="4" id="KW-0808">Transferase</keyword>
<evidence type="ECO:0000256" key="4">
    <source>
        <dbReference type="ARBA" id="ARBA00022679"/>
    </source>
</evidence>
<feature type="transmembrane region" description="Helical" evidence="7">
    <location>
        <begin position="44"/>
        <end position="64"/>
    </location>
</feature>
<dbReference type="PRINTS" id="PR00344">
    <property type="entry name" value="BCTRLSENSOR"/>
</dbReference>
<keyword evidence="3" id="KW-0597">Phosphoprotein</keyword>
<evidence type="ECO:0000259" key="10">
    <source>
        <dbReference type="PROSITE" id="PS50113"/>
    </source>
</evidence>
<keyword evidence="7" id="KW-0472">Membrane</keyword>
<dbReference type="SUPFAM" id="SSF55874">
    <property type="entry name" value="ATPase domain of HSP90 chaperone/DNA topoisomerase II/histidine kinase"/>
    <property type="match status" value="1"/>
</dbReference>
<feature type="transmembrane region" description="Helical" evidence="7">
    <location>
        <begin position="76"/>
        <end position="102"/>
    </location>
</feature>
<dbReference type="PANTHER" id="PTHR43304">
    <property type="entry name" value="PHYTOCHROME-LIKE PROTEIN CPH1"/>
    <property type="match status" value="1"/>
</dbReference>
<dbReference type="Pfam" id="PF00989">
    <property type="entry name" value="PAS"/>
    <property type="match status" value="1"/>
</dbReference>
<dbReference type="RefSeq" id="WP_377574763.1">
    <property type="nucleotide sequence ID" value="NZ_JBHTKA010000001.1"/>
</dbReference>
<dbReference type="Pfam" id="PF02518">
    <property type="entry name" value="HATPase_c"/>
    <property type="match status" value="1"/>
</dbReference>
<dbReference type="PROSITE" id="PS50112">
    <property type="entry name" value="PAS"/>
    <property type="match status" value="2"/>
</dbReference>
<dbReference type="InterPro" id="IPR004358">
    <property type="entry name" value="Sig_transdc_His_kin-like_C"/>
</dbReference>
<accession>A0ABW3JWD2</accession>
<organism evidence="11 12">
    <name type="scientific">Ohtaekwangia kribbensis</name>
    <dbReference type="NCBI Taxonomy" id="688913"/>
    <lineage>
        <taxon>Bacteria</taxon>
        <taxon>Pseudomonadati</taxon>
        <taxon>Bacteroidota</taxon>
        <taxon>Cytophagia</taxon>
        <taxon>Cytophagales</taxon>
        <taxon>Fulvivirgaceae</taxon>
        <taxon>Ohtaekwangia</taxon>
    </lineage>
</organism>
<feature type="transmembrane region" description="Helical" evidence="7">
    <location>
        <begin position="12"/>
        <end position="32"/>
    </location>
</feature>
<feature type="domain" description="Histidine kinase" evidence="8">
    <location>
        <begin position="899"/>
        <end position="1115"/>
    </location>
</feature>
<dbReference type="InterPro" id="IPR036097">
    <property type="entry name" value="HisK_dim/P_sf"/>
</dbReference>
<dbReference type="InterPro" id="IPR003594">
    <property type="entry name" value="HATPase_dom"/>
</dbReference>
<dbReference type="Proteomes" id="UP001597112">
    <property type="component" value="Unassembled WGS sequence"/>
</dbReference>
<dbReference type="Pfam" id="PF08448">
    <property type="entry name" value="PAS_4"/>
    <property type="match status" value="2"/>
</dbReference>
<dbReference type="CDD" id="cd00082">
    <property type="entry name" value="HisKA"/>
    <property type="match status" value="1"/>
</dbReference>
<dbReference type="InterPro" id="IPR035965">
    <property type="entry name" value="PAS-like_dom_sf"/>
</dbReference>